<dbReference type="Proteomes" id="UP000585681">
    <property type="component" value="Unassembled WGS sequence"/>
</dbReference>
<dbReference type="SUPFAM" id="SSF53041">
    <property type="entry name" value="Resolvase-like"/>
    <property type="match status" value="1"/>
</dbReference>
<dbReference type="InterPro" id="IPR006120">
    <property type="entry name" value="Resolvase_HTH_dom"/>
</dbReference>
<dbReference type="SMART" id="SM00857">
    <property type="entry name" value="Resolvase"/>
    <property type="match status" value="1"/>
</dbReference>
<dbReference type="InterPro" id="IPR009057">
    <property type="entry name" value="Homeodomain-like_sf"/>
</dbReference>
<evidence type="ECO:0000313" key="6">
    <source>
        <dbReference type="EMBL" id="MBB4022524.1"/>
    </source>
</evidence>
<dbReference type="GO" id="GO:0003677">
    <property type="term" value="F:DNA binding"/>
    <property type="evidence" value="ECO:0007669"/>
    <property type="project" value="UniProtKB-KW"/>
</dbReference>
<dbReference type="EMBL" id="JACIEQ010000003">
    <property type="protein sequence ID" value="MBB4022524.1"/>
    <property type="molecule type" value="Genomic_DNA"/>
</dbReference>
<dbReference type="AlphaFoldDB" id="A0A840C947"/>
<dbReference type="InterPro" id="IPR036162">
    <property type="entry name" value="Resolvase-like_N_sf"/>
</dbReference>
<comment type="caution">
    <text evidence="6">The sequence shown here is derived from an EMBL/GenBank/DDBJ whole genome shotgun (WGS) entry which is preliminary data.</text>
</comment>
<proteinExistence type="inferred from homology"/>
<name>A0A840C947_9RHOB</name>
<evidence type="ECO:0000256" key="4">
    <source>
        <dbReference type="ARBA" id="ARBA00023172"/>
    </source>
</evidence>
<feature type="domain" description="Resolvase/invertase-type recombinase catalytic" evidence="5">
    <location>
        <begin position="1"/>
        <end position="119"/>
    </location>
</feature>
<dbReference type="PANTHER" id="PTHR30461:SF2">
    <property type="entry name" value="SERINE RECOMBINASE PINE-RELATED"/>
    <property type="match status" value="1"/>
</dbReference>
<dbReference type="CDD" id="cd03768">
    <property type="entry name" value="SR_ResInv"/>
    <property type="match status" value="1"/>
</dbReference>
<keyword evidence="2" id="KW-0229">DNA integration</keyword>
<keyword evidence="7" id="KW-1185">Reference proteome</keyword>
<dbReference type="Pfam" id="PF00239">
    <property type="entry name" value="Resolvase"/>
    <property type="match status" value="1"/>
</dbReference>
<dbReference type="SUPFAM" id="SSF46689">
    <property type="entry name" value="Homeodomain-like"/>
    <property type="match status" value="1"/>
</dbReference>
<dbReference type="PROSITE" id="PS51736">
    <property type="entry name" value="RECOMBINASES_3"/>
    <property type="match status" value="1"/>
</dbReference>
<accession>A0A840C947</accession>
<reference evidence="6 7" key="1">
    <citation type="submission" date="2020-08" db="EMBL/GenBank/DDBJ databases">
        <title>Genomic Encyclopedia of Type Strains, Phase IV (KMG-IV): sequencing the most valuable type-strain genomes for metagenomic binning, comparative biology and taxonomic classification.</title>
        <authorList>
            <person name="Goeker M."/>
        </authorList>
    </citation>
    <scope>NUCLEOTIDE SEQUENCE [LARGE SCALE GENOMIC DNA]</scope>
    <source>
        <strain evidence="6 7">DSM 105040</strain>
    </source>
</reference>
<gene>
    <name evidence="6" type="ORF">GGR17_002343</name>
</gene>
<dbReference type="Gene3D" id="3.40.50.1390">
    <property type="entry name" value="Resolvase, N-terminal catalytic domain"/>
    <property type="match status" value="1"/>
</dbReference>
<evidence type="ECO:0000256" key="3">
    <source>
        <dbReference type="ARBA" id="ARBA00023125"/>
    </source>
</evidence>
<dbReference type="Pfam" id="PF02796">
    <property type="entry name" value="HTH_7"/>
    <property type="match status" value="1"/>
</dbReference>
<dbReference type="GO" id="GO:0000150">
    <property type="term" value="F:DNA strand exchange activity"/>
    <property type="evidence" value="ECO:0007669"/>
    <property type="project" value="InterPro"/>
</dbReference>
<evidence type="ECO:0000313" key="7">
    <source>
        <dbReference type="Proteomes" id="UP000585681"/>
    </source>
</evidence>
<dbReference type="PROSITE" id="PS00398">
    <property type="entry name" value="RECOMBINASES_2"/>
    <property type="match status" value="1"/>
</dbReference>
<evidence type="ECO:0000259" key="5">
    <source>
        <dbReference type="PROSITE" id="PS51736"/>
    </source>
</evidence>
<evidence type="ECO:0000256" key="1">
    <source>
        <dbReference type="ARBA" id="ARBA00009913"/>
    </source>
</evidence>
<keyword evidence="3" id="KW-0238">DNA-binding</keyword>
<sequence>MQLDALGRAGCDKVFYDHGISGARAERPGLDDALRALVEGDTLVVYRLDRLGRSVLHLADLITRLDNEGVQFSSLCEGINTATSGGRLVFHLFASVAEFERELVRERTRNGLRAAKERGAPIGRPRRLTDEKMIEAHRLVHQEGQTYQQTASRFDVSESTLQRGFRRLGMDAAA</sequence>
<dbReference type="InterPro" id="IPR006118">
    <property type="entry name" value="Recombinase_CS"/>
</dbReference>
<dbReference type="Gene3D" id="1.10.10.60">
    <property type="entry name" value="Homeodomain-like"/>
    <property type="match status" value="1"/>
</dbReference>
<organism evidence="6 7">
    <name type="scientific">Actibacterium naphthalenivorans</name>
    <dbReference type="NCBI Taxonomy" id="1614693"/>
    <lineage>
        <taxon>Bacteria</taxon>
        <taxon>Pseudomonadati</taxon>
        <taxon>Pseudomonadota</taxon>
        <taxon>Alphaproteobacteria</taxon>
        <taxon>Rhodobacterales</taxon>
        <taxon>Roseobacteraceae</taxon>
        <taxon>Actibacterium</taxon>
    </lineage>
</organism>
<dbReference type="InterPro" id="IPR006119">
    <property type="entry name" value="Resolv_N"/>
</dbReference>
<dbReference type="InterPro" id="IPR050639">
    <property type="entry name" value="SSR_resolvase"/>
</dbReference>
<keyword evidence="4" id="KW-0233">DNA recombination</keyword>
<protein>
    <submittedName>
        <fullName evidence="6">DNA invertase Pin-like site-specific DNA recombinase</fullName>
    </submittedName>
</protein>
<comment type="similarity">
    <text evidence="1">Belongs to the site-specific recombinase resolvase family.</text>
</comment>
<dbReference type="GO" id="GO:0015074">
    <property type="term" value="P:DNA integration"/>
    <property type="evidence" value="ECO:0007669"/>
    <property type="project" value="UniProtKB-KW"/>
</dbReference>
<dbReference type="PANTHER" id="PTHR30461">
    <property type="entry name" value="DNA-INVERTASE FROM LAMBDOID PROPHAGE"/>
    <property type="match status" value="1"/>
</dbReference>
<evidence type="ECO:0000256" key="2">
    <source>
        <dbReference type="ARBA" id="ARBA00022908"/>
    </source>
</evidence>